<reference evidence="6" key="1">
    <citation type="submission" date="2020-11" db="EMBL/GenBank/DDBJ databases">
        <title>Sequencing the genomes of 1000 actinobacteria strains.</title>
        <authorList>
            <person name="Klenk H.-P."/>
        </authorList>
    </citation>
    <scope>NUCLEOTIDE SEQUENCE</scope>
    <source>
        <strain evidence="6">DSM 45632</strain>
    </source>
</reference>
<gene>
    <name evidence="6" type="ORF">IW254_000439</name>
</gene>
<dbReference type="PANTHER" id="PTHR33630">
    <property type="entry name" value="CUTINASE RV1984C-RELATED-RELATED"/>
    <property type="match status" value="1"/>
</dbReference>
<keyword evidence="4" id="KW-1015">Disulfide bond</keyword>
<evidence type="ECO:0000256" key="1">
    <source>
        <dbReference type="ARBA" id="ARBA00007534"/>
    </source>
</evidence>
<dbReference type="Proteomes" id="UP000658613">
    <property type="component" value="Unassembled WGS sequence"/>
</dbReference>
<evidence type="ECO:0000256" key="5">
    <source>
        <dbReference type="SAM" id="SignalP"/>
    </source>
</evidence>
<keyword evidence="7" id="KW-1185">Reference proteome</keyword>
<dbReference type="SUPFAM" id="SSF53474">
    <property type="entry name" value="alpha/beta-Hydrolases"/>
    <property type="match status" value="1"/>
</dbReference>
<name>A0A931GT38_9CORY</name>
<keyword evidence="5" id="KW-0732">Signal</keyword>
<evidence type="ECO:0000256" key="2">
    <source>
        <dbReference type="ARBA" id="ARBA00022487"/>
    </source>
</evidence>
<dbReference type="InterPro" id="IPR000675">
    <property type="entry name" value="Cutinase/axe"/>
</dbReference>
<dbReference type="RefSeq" id="WP_196824021.1">
    <property type="nucleotide sequence ID" value="NZ_CP046980.1"/>
</dbReference>
<evidence type="ECO:0000313" key="7">
    <source>
        <dbReference type="Proteomes" id="UP000658613"/>
    </source>
</evidence>
<feature type="chain" id="PRO_5037758036" description="Cutinase" evidence="5">
    <location>
        <begin position="23"/>
        <end position="276"/>
    </location>
</feature>
<protein>
    <recommendedName>
        <fullName evidence="8">Cutinase</fullName>
    </recommendedName>
</protein>
<feature type="signal peptide" evidence="5">
    <location>
        <begin position="1"/>
        <end position="22"/>
    </location>
</feature>
<dbReference type="PANTHER" id="PTHR33630:SF9">
    <property type="entry name" value="CUTINASE 4"/>
    <property type="match status" value="1"/>
</dbReference>
<accession>A0A931GT38</accession>
<comment type="caution">
    <text evidence="6">The sequence shown here is derived from an EMBL/GenBank/DDBJ whole genome shotgun (WGS) entry which is preliminary data.</text>
</comment>
<evidence type="ECO:0008006" key="8">
    <source>
        <dbReference type="Google" id="ProtNLM"/>
    </source>
</evidence>
<evidence type="ECO:0000256" key="3">
    <source>
        <dbReference type="ARBA" id="ARBA00022801"/>
    </source>
</evidence>
<sequence>MWKKFAAAALTIAMTFMGVAHADAQPRSFGQRSGCASEYLIAIPGGGNTLPGLPSEAPVGDKVYHVSTGVRARSGGTIKTVRIAYAAVPFAVLSYTDSERSGYDETNRTISRLAHQCPEANFSITGFSEGAGIGAKIINDIAYGRGPIPAQRFSSAALISNPRLGDNGGAFGGGAYEVHKGALEALPGGYGKVGSRVLDICRVDDPICALPEELRSGVDPMLRVAVFRGQLPVMEILAATGVPVILTFLFGFGNHGKYGPDSYNQASQWIVDRSRR</sequence>
<comment type="similarity">
    <text evidence="1">Belongs to the cutinase family.</text>
</comment>
<evidence type="ECO:0000313" key="6">
    <source>
        <dbReference type="EMBL" id="MBG6121470.1"/>
    </source>
</evidence>
<evidence type="ECO:0000256" key="4">
    <source>
        <dbReference type="ARBA" id="ARBA00023157"/>
    </source>
</evidence>
<dbReference type="AlphaFoldDB" id="A0A931GT38"/>
<dbReference type="SMART" id="SM01110">
    <property type="entry name" value="Cutinase"/>
    <property type="match status" value="1"/>
</dbReference>
<dbReference type="Pfam" id="PF01083">
    <property type="entry name" value="Cutinase"/>
    <property type="match status" value="1"/>
</dbReference>
<keyword evidence="3" id="KW-0378">Hydrolase</keyword>
<dbReference type="GO" id="GO:0052689">
    <property type="term" value="F:carboxylic ester hydrolase activity"/>
    <property type="evidence" value="ECO:0007669"/>
    <property type="project" value="UniProtKB-KW"/>
</dbReference>
<dbReference type="EMBL" id="JADOUE010000001">
    <property type="protein sequence ID" value="MBG6121470.1"/>
    <property type="molecule type" value="Genomic_DNA"/>
</dbReference>
<proteinExistence type="inferred from homology"/>
<dbReference type="InterPro" id="IPR029058">
    <property type="entry name" value="AB_hydrolase_fold"/>
</dbReference>
<dbReference type="Gene3D" id="3.40.50.1820">
    <property type="entry name" value="alpha/beta hydrolase"/>
    <property type="match status" value="1"/>
</dbReference>
<keyword evidence="2" id="KW-0719">Serine esterase</keyword>
<organism evidence="6 7">
    <name type="scientific">Corynebacterium aquatimens</name>
    <dbReference type="NCBI Taxonomy" id="1190508"/>
    <lineage>
        <taxon>Bacteria</taxon>
        <taxon>Bacillati</taxon>
        <taxon>Actinomycetota</taxon>
        <taxon>Actinomycetes</taxon>
        <taxon>Mycobacteriales</taxon>
        <taxon>Corynebacteriaceae</taxon>
        <taxon>Corynebacterium</taxon>
    </lineage>
</organism>